<dbReference type="PROSITE" id="PS50172">
    <property type="entry name" value="BRCT"/>
    <property type="match status" value="1"/>
</dbReference>
<dbReference type="AlphaFoldDB" id="A0AAE0WNG3"/>
<evidence type="ECO:0000256" key="1">
    <source>
        <dbReference type="SAM" id="MobiDB-lite"/>
    </source>
</evidence>
<evidence type="ECO:0000313" key="4">
    <source>
        <dbReference type="Proteomes" id="UP001274830"/>
    </source>
</evidence>
<feature type="domain" description="BRCT" evidence="2">
    <location>
        <begin position="1009"/>
        <end position="1082"/>
    </location>
</feature>
<keyword evidence="4" id="KW-1185">Reference proteome</keyword>
<gene>
    <name evidence="3" type="ORF">LTR78_005271</name>
</gene>
<feature type="region of interest" description="Disordered" evidence="1">
    <location>
        <begin position="1117"/>
        <end position="1180"/>
    </location>
</feature>
<feature type="compositionally biased region" description="Low complexity" evidence="1">
    <location>
        <begin position="174"/>
        <end position="188"/>
    </location>
</feature>
<feature type="compositionally biased region" description="Basic and acidic residues" evidence="1">
    <location>
        <begin position="378"/>
        <end position="391"/>
    </location>
</feature>
<feature type="compositionally biased region" description="Basic and acidic residues" evidence="1">
    <location>
        <begin position="161"/>
        <end position="170"/>
    </location>
</feature>
<dbReference type="SUPFAM" id="SSF52113">
    <property type="entry name" value="BRCT domain"/>
    <property type="match status" value="1"/>
</dbReference>
<feature type="region of interest" description="Disordered" evidence="1">
    <location>
        <begin position="738"/>
        <end position="879"/>
    </location>
</feature>
<proteinExistence type="predicted"/>
<dbReference type="InterPro" id="IPR036420">
    <property type="entry name" value="BRCT_dom_sf"/>
</dbReference>
<feature type="compositionally biased region" description="Polar residues" evidence="1">
    <location>
        <begin position="708"/>
        <end position="720"/>
    </location>
</feature>
<feature type="compositionally biased region" description="Polar residues" evidence="1">
    <location>
        <begin position="236"/>
        <end position="249"/>
    </location>
</feature>
<comment type="caution">
    <text evidence="3">The sequence shown here is derived from an EMBL/GenBank/DDBJ whole genome shotgun (WGS) entry which is preliminary data.</text>
</comment>
<accession>A0AAE0WNG3</accession>
<dbReference type="InterPro" id="IPR001357">
    <property type="entry name" value="BRCT_dom"/>
</dbReference>
<evidence type="ECO:0000259" key="2">
    <source>
        <dbReference type="PROSITE" id="PS50172"/>
    </source>
</evidence>
<organism evidence="3 4">
    <name type="scientific">Recurvomyces mirabilis</name>
    <dbReference type="NCBI Taxonomy" id="574656"/>
    <lineage>
        <taxon>Eukaryota</taxon>
        <taxon>Fungi</taxon>
        <taxon>Dikarya</taxon>
        <taxon>Ascomycota</taxon>
        <taxon>Pezizomycotina</taxon>
        <taxon>Dothideomycetes</taxon>
        <taxon>Dothideomycetidae</taxon>
        <taxon>Mycosphaerellales</taxon>
        <taxon>Teratosphaeriaceae</taxon>
        <taxon>Recurvomyces</taxon>
    </lineage>
</organism>
<feature type="compositionally biased region" description="Basic residues" evidence="1">
    <location>
        <begin position="25"/>
        <end position="35"/>
    </location>
</feature>
<protein>
    <recommendedName>
        <fullName evidence="2">BRCT domain-containing protein</fullName>
    </recommendedName>
</protein>
<feature type="compositionally biased region" description="Basic and acidic residues" evidence="1">
    <location>
        <begin position="783"/>
        <end position="795"/>
    </location>
</feature>
<reference evidence="3" key="1">
    <citation type="submission" date="2023-07" db="EMBL/GenBank/DDBJ databases">
        <title>Black Yeasts Isolated from many extreme environments.</title>
        <authorList>
            <person name="Coleine C."/>
            <person name="Stajich J.E."/>
            <person name="Selbmann L."/>
        </authorList>
    </citation>
    <scope>NUCLEOTIDE SEQUENCE</scope>
    <source>
        <strain evidence="3">CCFEE 5485</strain>
    </source>
</reference>
<feature type="compositionally biased region" description="Polar residues" evidence="1">
    <location>
        <begin position="842"/>
        <end position="864"/>
    </location>
</feature>
<feature type="region of interest" description="Disordered" evidence="1">
    <location>
        <begin position="913"/>
        <end position="939"/>
    </location>
</feature>
<evidence type="ECO:0000313" key="3">
    <source>
        <dbReference type="EMBL" id="KAK3674927.1"/>
    </source>
</evidence>
<feature type="compositionally biased region" description="Basic and acidic residues" evidence="1">
    <location>
        <begin position="402"/>
        <end position="414"/>
    </location>
</feature>
<sequence>MVSTRRTAQIEPADDMAGSTLANTLRKKPVRKAAAKKAEVDTKANPTRGRNAATMADDQVVGEPVESTTLSLQTKPTRKPAGRTKKTTTQQPAEEVESSVAPPSKTARATRTKKTELLVEELADRDDVPQSRPTRRTRATEPKARPLSPKKITQVARPRTRKTDGKRSADKPQAIRTAARGARAARARTVSDENAEVPDLLHQEESEDEIMVVSSTPVKRLSPVKTSPRKRADSEASMSSRATTPSASPVPSFDKIEDENEYAAPNHDHESDLEQEENARLVSDNSDDELCGPKTPMKRSSPGTGARHRASVRKVAQSSIEETRNPTPVVQYRALASHTKTPKTQLPYKKHTVPESTERSLTVGWAGRITVEFRNVREEEAQADKSPDATSHDALTSVSSGETDRMSEVQHEVVSEPEQEISAMPDRRLAGEADLIPEPLDDDFMQQNVYDPKETIIISDESGTDMAGQEEATNIEGPVPQDLEKDAEHVDVHIVPHSTTPETLIWDNIRQDITIPIDFDSHLMGLTLAPSVNAMDMMDENIENDFSDLSQTGDALFAANASISDDTHDDSLLSNEGLESNTQDGTINLNDFIDVAALAEQTQALNLPTQQMECAIEEDEDEATVLIIETTANAKVADTAVPHYALPTASFDARRTSMPAVSFHTPLKLGARPTTSDGASMPRMPLIFNRPWVATPTTARRSDCNESGDLTGQDHSTTPSRRWESISPASYYASIEEHAKTTAGPKRFQTPTRQIKNTSAMAKRASANTLTPRASSLRPRPAMLEHAEKSTPRVEDDSETSFAMETPVPRTPAERYPLLSQKAGQLDHAQTVAPPPRYRTPLRNSTRRPATVSKISAQATTPQMQAPHLRRQDGNEETTEALKAAASPAVSAAASTPTHGERFPKLPAHNNYNDHAKTASAPRFKTPAKSPLKRPSTVQKQVSLRKFAVANNTTMGTRTPVMTPLKPPAMTPGQVPMTPHPSAPLKAVVAMVEVYTLEGASASAPFIALLHRLGAKTTKVWNERVTHVVFKDGSPTTLQRVRLHNKGVGESGTGSTIYCVNSRWVTDCDTESKRVEESDEAYVVDVTEVPRGGQRRRKSMEPSALINLGGNIVRDRKSSIGRSSLGRTPLKFDSPAKQPEMDVTSVTTPPAEAHTSSDKENKEEPSSPATPAYLAAPDKLIQQTAPINRMRKLGTKTKEANKLRRLTYFNGTGHV</sequence>
<feature type="region of interest" description="Disordered" evidence="1">
    <location>
        <begin position="1"/>
        <end position="329"/>
    </location>
</feature>
<dbReference type="EMBL" id="JAUTXT010000017">
    <property type="protein sequence ID" value="KAK3674927.1"/>
    <property type="molecule type" value="Genomic_DNA"/>
</dbReference>
<feature type="compositionally biased region" description="Polar residues" evidence="1">
    <location>
        <begin position="66"/>
        <end position="75"/>
    </location>
</feature>
<feature type="compositionally biased region" description="Basic and acidic residues" evidence="1">
    <location>
        <begin position="1155"/>
        <end position="1165"/>
    </location>
</feature>
<dbReference type="Proteomes" id="UP001274830">
    <property type="component" value="Unassembled WGS sequence"/>
</dbReference>
<feature type="compositionally biased region" description="Basic residues" evidence="1">
    <location>
        <begin position="76"/>
        <end position="86"/>
    </location>
</feature>
<name>A0AAE0WNG3_9PEZI</name>
<dbReference type="Gene3D" id="3.40.50.10190">
    <property type="entry name" value="BRCT domain"/>
    <property type="match status" value="1"/>
</dbReference>
<feature type="region of interest" description="Disordered" evidence="1">
    <location>
        <begin position="698"/>
        <end position="724"/>
    </location>
</feature>
<feature type="compositionally biased region" description="Polar residues" evidence="1">
    <location>
        <begin position="316"/>
        <end position="328"/>
    </location>
</feature>
<dbReference type="CDD" id="cd17716">
    <property type="entry name" value="BRCT_microcephalin_rpt1"/>
    <property type="match status" value="1"/>
</dbReference>
<feature type="compositionally biased region" description="Polar residues" evidence="1">
    <location>
        <begin position="749"/>
        <end position="774"/>
    </location>
</feature>
<feature type="region of interest" description="Disordered" evidence="1">
    <location>
        <begin position="378"/>
        <end position="422"/>
    </location>
</feature>